<reference evidence="3 4" key="1">
    <citation type="submission" date="2018-06" db="EMBL/GenBank/DDBJ databases">
        <authorList>
            <consortium name="Pathogen Informatics"/>
            <person name="Doyle S."/>
        </authorList>
    </citation>
    <scope>NUCLEOTIDE SEQUENCE [LARGE SCALE GENOMIC DNA]</scope>
    <source>
        <strain evidence="3 4">NCTC13028</strain>
    </source>
</reference>
<gene>
    <name evidence="3" type="ORF">NCTC13028_00731</name>
</gene>
<name>A0A2X2VXF2_CLOCO</name>
<dbReference type="RefSeq" id="WP_111921261.1">
    <property type="nucleotide sequence ID" value="NZ_JAHLNT010000001.1"/>
</dbReference>
<dbReference type="PANTHER" id="PTHR43156">
    <property type="entry name" value="STAGE II SPORULATION PROTEIN E-RELATED"/>
    <property type="match status" value="1"/>
</dbReference>
<evidence type="ECO:0000256" key="1">
    <source>
        <dbReference type="ARBA" id="ARBA00022801"/>
    </source>
</evidence>
<dbReference type="Proteomes" id="UP000250223">
    <property type="component" value="Unassembled WGS sequence"/>
</dbReference>
<proteinExistence type="predicted"/>
<dbReference type="Gene3D" id="3.60.40.10">
    <property type="entry name" value="PPM-type phosphatase domain"/>
    <property type="match status" value="1"/>
</dbReference>
<keyword evidence="1" id="KW-0378">Hydrolase</keyword>
<evidence type="ECO:0000259" key="2">
    <source>
        <dbReference type="SMART" id="SM00331"/>
    </source>
</evidence>
<dbReference type="EMBL" id="UAWC01000002">
    <property type="protein sequence ID" value="SQB33856.1"/>
    <property type="molecule type" value="Genomic_DNA"/>
</dbReference>
<sequence>MKIFIDVAHCSLTKYGEELCGDKVEIIKLPQCTIVVLADGLGSGVKANILATLTTKISATMLKEGADIYETLDTIASTLPVCKEREIAYSTFTLIKISNEGKVYMAEYDNPKAFILSGKEEKNIEKRQLIINNRKIHESTFDVKPGDSITIVSDGIIHAGLGNTMNFGWTWDNVLNYLQRNIENKNDAHSIAKDLAEVCWDLYGHKPGDDATVVNIKIKRPEYVDLFTGPPKNREKDEEIISKFINNREGKKIICGGTAANIASRELGKKLIVDLDSFSEDIPPIAFMEGFDLITEGVITLNKTIEIVKEYKQSLSFPGKYYEINEEDGASKLANILLHECTHLNIWSGKAVNPAHQNPDLPVDLGIKLKLVKELKELLKSLGKEVNLIEF</sequence>
<dbReference type="GO" id="GO:0016791">
    <property type="term" value="F:phosphatase activity"/>
    <property type="evidence" value="ECO:0007669"/>
    <property type="project" value="TreeGrafter"/>
</dbReference>
<dbReference type="InterPro" id="IPR001932">
    <property type="entry name" value="PPM-type_phosphatase-like_dom"/>
</dbReference>
<evidence type="ECO:0000313" key="4">
    <source>
        <dbReference type="Proteomes" id="UP000250223"/>
    </source>
</evidence>
<dbReference type="PANTHER" id="PTHR43156:SF2">
    <property type="entry name" value="STAGE II SPORULATION PROTEIN E"/>
    <property type="match status" value="1"/>
</dbReference>
<accession>A0A2X2VXF2</accession>
<feature type="domain" description="PPM-type phosphatase" evidence="2">
    <location>
        <begin position="2"/>
        <end position="218"/>
    </location>
</feature>
<dbReference type="Pfam" id="PF07228">
    <property type="entry name" value="SpoIIE"/>
    <property type="match status" value="1"/>
</dbReference>
<evidence type="ECO:0000313" key="3">
    <source>
        <dbReference type="EMBL" id="SQB33856.1"/>
    </source>
</evidence>
<protein>
    <submittedName>
        <fullName evidence="3">Sporulation domain-containing protein</fullName>
    </submittedName>
</protein>
<organism evidence="3 4">
    <name type="scientific">Clostridium cochlearium</name>
    <dbReference type="NCBI Taxonomy" id="1494"/>
    <lineage>
        <taxon>Bacteria</taxon>
        <taxon>Bacillati</taxon>
        <taxon>Bacillota</taxon>
        <taxon>Clostridia</taxon>
        <taxon>Eubacteriales</taxon>
        <taxon>Clostridiaceae</taxon>
        <taxon>Clostridium</taxon>
    </lineage>
</organism>
<dbReference type="SMART" id="SM00331">
    <property type="entry name" value="PP2C_SIG"/>
    <property type="match status" value="1"/>
</dbReference>
<dbReference type="InterPro" id="IPR052016">
    <property type="entry name" value="Bact_Sigma-Reg"/>
</dbReference>
<dbReference type="AlphaFoldDB" id="A0A2X2VXF2"/>
<dbReference type="InterPro" id="IPR036457">
    <property type="entry name" value="PPM-type-like_dom_sf"/>
</dbReference>
<dbReference type="SUPFAM" id="SSF81606">
    <property type="entry name" value="PP2C-like"/>
    <property type="match status" value="1"/>
</dbReference>